<dbReference type="Pfam" id="PF00892">
    <property type="entry name" value="EamA"/>
    <property type="match status" value="2"/>
</dbReference>
<comment type="similarity">
    <text evidence="2">Belongs to the EamA transporter family.</text>
</comment>
<evidence type="ECO:0000256" key="4">
    <source>
        <dbReference type="ARBA" id="ARBA00022989"/>
    </source>
</evidence>
<name>A0ABV7FM90_9ALTE</name>
<feature type="transmembrane region" description="Helical" evidence="6">
    <location>
        <begin position="259"/>
        <end position="277"/>
    </location>
</feature>
<feature type="transmembrane region" description="Helical" evidence="6">
    <location>
        <begin position="134"/>
        <end position="151"/>
    </location>
</feature>
<keyword evidence="5 6" id="KW-0472">Membrane</keyword>
<evidence type="ECO:0000256" key="6">
    <source>
        <dbReference type="SAM" id="Phobius"/>
    </source>
</evidence>
<evidence type="ECO:0000313" key="8">
    <source>
        <dbReference type="EMBL" id="MFC3120459.1"/>
    </source>
</evidence>
<feature type="domain" description="EamA" evidence="7">
    <location>
        <begin position="19"/>
        <end position="150"/>
    </location>
</feature>
<sequence length="314" mass="34039">MEYPPIFSKTRLSSLNTNALLFSICVLVWGSTWIAINFQIKEAALMVSVGVRFAIAAAIIGVWCIVKKRSFHLSLEQHKLVAMAGAFLYALDYSFLYAAQQHIVSALLAVLSSSVIYFNVILRRIVLKKPVRSEVVLGASIGLLGIFLIFAPELQVMSTSQGLAAGLILAFGSFLSAGIGNVISEKVLDKHISVLQMNFWAMLYGVCLTFVIVFVTDTPLTLPSTSSYYYALLYLAVFGSVIAFGAYMQLVKQMGSDKAAYVVLVYPIVALAISTVFENYVWTISSMLGVIAVLIGNAIAMGKLTLPTTKANSA</sequence>
<dbReference type="InterPro" id="IPR050638">
    <property type="entry name" value="AA-Vitamin_Transporters"/>
</dbReference>
<evidence type="ECO:0000259" key="7">
    <source>
        <dbReference type="Pfam" id="PF00892"/>
    </source>
</evidence>
<dbReference type="SUPFAM" id="SSF103481">
    <property type="entry name" value="Multidrug resistance efflux transporter EmrE"/>
    <property type="match status" value="2"/>
</dbReference>
<evidence type="ECO:0000256" key="3">
    <source>
        <dbReference type="ARBA" id="ARBA00022692"/>
    </source>
</evidence>
<gene>
    <name evidence="8" type="ORF">ACFOHL_02390</name>
</gene>
<dbReference type="PANTHER" id="PTHR32322:SF2">
    <property type="entry name" value="EAMA DOMAIN-CONTAINING PROTEIN"/>
    <property type="match status" value="1"/>
</dbReference>
<comment type="caution">
    <text evidence="8">The sequence shown here is derived from an EMBL/GenBank/DDBJ whole genome shotgun (WGS) entry which is preliminary data.</text>
</comment>
<evidence type="ECO:0000313" key="9">
    <source>
        <dbReference type="Proteomes" id="UP001595478"/>
    </source>
</evidence>
<keyword evidence="4 6" id="KW-1133">Transmembrane helix</keyword>
<feature type="transmembrane region" description="Helical" evidence="6">
    <location>
        <begin position="163"/>
        <end position="183"/>
    </location>
</feature>
<accession>A0ABV7FM90</accession>
<dbReference type="InterPro" id="IPR037185">
    <property type="entry name" value="EmrE-like"/>
</dbReference>
<protein>
    <submittedName>
        <fullName evidence="8">DMT family transporter</fullName>
    </submittedName>
</protein>
<feature type="transmembrane region" description="Helical" evidence="6">
    <location>
        <begin position="103"/>
        <end position="122"/>
    </location>
</feature>
<reference evidence="9" key="1">
    <citation type="journal article" date="2019" name="Int. J. Syst. Evol. Microbiol.">
        <title>The Global Catalogue of Microorganisms (GCM) 10K type strain sequencing project: providing services to taxonomists for standard genome sequencing and annotation.</title>
        <authorList>
            <consortium name="The Broad Institute Genomics Platform"/>
            <consortium name="The Broad Institute Genome Sequencing Center for Infectious Disease"/>
            <person name="Wu L."/>
            <person name="Ma J."/>
        </authorList>
    </citation>
    <scope>NUCLEOTIDE SEQUENCE [LARGE SCALE GENOMIC DNA]</scope>
    <source>
        <strain evidence="9">KCTC 52473</strain>
    </source>
</reference>
<organism evidence="8 9">
    <name type="scientific">Agaribacter flavus</name>
    <dbReference type="NCBI Taxonomy" id="1902781"/>
    <lineage>
        <taxon>Bacteria</taxon>
        <taxon>Pseudomonadati</taxon>
        <taxon>Pseudomonadota</taxon>
        <taxon>Gammaproteobacteria</taxon>
        <taxon>Alteromonadales</taxon>
        <taxon>Alteromonadaceae</taxon>
        <taxon>Agaribacter</taxon>
    </lineage>
</organism>
<dbReference type="EMBL" id="JBHRSW010000005">
    <property type="protein sequence ID" value="MFC3120459.1"/>
    <property type="molecule type" value="Genomic_DNA"/>
</dbReference>
<feature type="transmembrane region" description="Helical" evidence="6">
    <location>
        <begin position="78"/>
        <end position="97"/>
    </location>
</feature>
<comment type="subcellular location">
    <subcellularLocation>
        <location evidence="1">Membrane</location>
        <topology evidence="1">Multi-pass membrane protein</topology>
    </subcellularLocation>
</comment>
<evidence type="ECO:0000256" key="2">
    <source>
        <dbReference type="ARBA" id="ARBA00007362"/>
    </source>
</evidence>
<dbReference type="PANTHER" id="PTHR32322">
    <property type="entry name" value="INNER MEMBRANE TRANSPORTER"/>
    <property type="match status" value="1"/>
</dbReference>
<feature type="transmembrane region" description="Helical" evidence="6">
    <location>
        <begin position="44"/>
        <end position="66"/>
    </location>
</feature>
<feature type="transmembrane region" description="Helical" evidence="6">
    <location>
        <begin position="228"/>
        <end position="247"/>
    </location>
</feature>
<dbReference type="Proteomes" id="UP001595478">
    <property type="component" value="Unassembled WGS sequence"/>
</dbReference>
<keyword evidence="3 6" id="KW-0812">Transmembrane</keyword>
<evidence type="ECO:0000256" key="1">
    <source>
        <dbReference type="ARBA" id="ARBA00004141"/>
    </source>
</evidence>
<feature type="transmembrane region" description="Helical" evidence="6">
    <location>
        <begin position="195"/>
        <end position="216"/>
    </location>
</feature>
<feature type="transmembrane region" description="Helical" evidence="6">
    <location>
        <begin position="20"/>
        <end position="38"/>
    </location>
</feature>
<feature type="transmembrane region" description="Helical" evidence="6">
    <location>
        <begin position="283"/>
        <end position="300"/>
    </location>
</feature>
<keyword evidence="9" id="KW-1185">Reference proteome</keyword>
<proteinExistence type="inferred from homology"/>
<feature type="domain" description="EamA" evidence="7">
    <location>
        <begin position="165"/>
        <end position="299"/>
    </location>
</feature>
<dbReference type="RefSeq" id="WP_376918602.1">
    <property type="nucleotide sequence ID" value="NZ_JBHRSW010000005.1"/>
</dbReference>
<evidence type="ECO:0000256" key="5">
    <source>
        <dbReference type="ARBA" id="ARBA00023136"/>
    </source>
</evidence>
<dbReference type="InterPro" id="IPR000620">
    <property type="entry name" value="EamA_dom"/>
</dbReference>